<evidence type="ECO:0008006" key="11">
    <source>
        <dbReference type="Google" id="ProtNLM"/>
    </source>
</evidence>
<dbReference type="PROSITE" id="PS50208">
    <property type="entry name" value="CASPASE_P20"/>
    <property type="match status" value="1"/>
</dbReference>
<keyword evidence="6" id="KW-0865">Zymogen</keyword>
<dbReference type="PROSITE" id="PS50209">
    <property type="entry name" value="CARD"/>
    <property type="match status" value="1"/>
</dbReference>
<keyword evidence="5" id="KW-0788">Thiol protease</keyword>
<dbReference type="SUPFAM" id="SSF47986">
    <property type="entry name" value="DEATH domain"/>
    <property type="match status" value="1"/>
</dbReference>
<dbReference type="InterPro" id="IPR015917">
    <property type="entry name" value="Pept_C14A"/>
</dbReference>
<keyword evidence="3" id="KW-0053">Apoptosis</keyword>
<feature type="non-terminal residue" evidence="9">
    <location>
        <position position="426"/>
    </location>
</feature>
<feature type="domain" description="Caspase family p20" evidence="7">
    <location>
        <begin position="168"/>
        <end position="299"/>
    </location>
</feature>
<dbReference type="Gene3D" id="1.10.533.10">
    <property type="entry name" value="Death Domain, Fas"/>
    <property type="match status" value="1"/>
</dbReference>
<gene>
    <name evidence="9" type="ORF">KUTeg_018672</name>
</gene>
<evidence type="ECO:0000259" key="8">
    <source>
        <dbReference type="PROSITE" id="PS50209"/>
    </source>
</evidence>
<evidence type="ECO:0000256" key="2">
    <source>
        <dbReference type="ARBA" id="ARBA00022670"/>
    </source>
</evidence>
<dbReference type="InterPro" id="IPR011029">
    <property type="entry name" value="DEATH-like_dom_sf"/>
</dbReference>
<evidence type="ECO:0000256" key="5">
    <source>
        <dbReference type="ARBA" id="ARBA00022807"/>
    </source>
</evidence>
<sequence>MECLINEAFPNNHFICIEMSDNWKKGIQKNFRRFKRNLAKPETIVDDLFSGGILTAEMKEDIMQFHDEPEKLTDRMLTILLRRGPKALPALYRALKDDNFDLAELIQPYVEELLRELEIKEAKSHPSEWPPTTKEHDRMKNDKVTLSDIDIMKSKYNSPATYPMKNRVRGRVLIINNIYFLGKTKNTGKSLSNRDGSAQDEELITDLFKQLHFIIVTHRNKTADEMRQIVEEEKSNPDHVNADCFICVIMSHGCHEGIYGVDGDVINLETLSSRFDPKNCPALNEKPKLFFVQACRGGEYWFSSTNQMIPFYSLLDSEMSKNPIITGVPTVHSAADFLTAYATPPGKNNCQNVNGIVSTGKAKDGDRNTRVTISNFQSFLRKDFYFFPGMLTNCNQLSPIDALQAISFYSSLKHFKIYKADKIVSF</sequence>
<dbReference type="PANTHER" id="PTHR47901">
    <property type="entry name" value="CASPASE RECRUITMENT DOMAIN-CONTAINING PROTEIN 18"/>
    <property type="match status" value="1"/>
</dbReference>
<feature type="domain" description="CARD" evidence="8">
    <location>
        <begin position="19"/>
        <end position="97"/>
    </location>
</feature>
<dbReference type="Pfam" id="PF00619">
    <property type="entry name" value="CARD"/>
    <property type="match status" value="1"/>
</dbReference>
<dbReference type="Proteomes" id="UP001217089">
    <property type="component" value="Unassembled WGS sequence"/>
</dbReference>
<dbReference type="InterPro" id="IPR029030">
    <property type="entry name" value="Caspase-like_dom_sf"/>
</dbReference>
<dbReference type="SUPFAM" id="SSF52129">
    <property type="entry name" value="Caspase-like"/>
    <property type="match status" value="1"/>
</dbReference>
<comment type="caution">
    <text evidence="9">The sequence shown here is derived from an EMBL/GenBank/DDBJ whole genome shotgun (WGS) entry which is preliminary data.</text>
</comment>
<evidence type="ECO:0000259" key="7">
    <source>
        <dbReference type="PROSITE" id="PS50208"/>
    </source>
</evidence>
<keyword evidence="4" id="KW-0378">Hydrolase</keyword>
<dbReference type="InterPro" id="IPR001315">
    <property type="entry name" value="CARD"/>
</dbReference>
<evidence type="ECO:0000256" key="3">
    <source>
        <dbReference type="ARBA" id="ARBA00022703"/>
    </source>
</evidence>
<dbReference type="PRINTS" id="PR00376">
    <property type="entry name" value="IL1BCENZYME"/>
</dbReference>
<proteinExistence type="inferred from homology"/>
<dbReference type="Gene3D" id="3.40.50.1460">
    <property type="match status" value="1"/>
</dbReference>
<comment type="similarity">
    <text evidence="1">Belongs to the peptidase C14A family.</text>
</comment>
<dbReference type="CDD" id="cd01671">
    <property type="entry name" value="CARD"/>
    <property type="match status" value="1"/>
</dbReference>
<dbReference type="InterPro" id="IPR033139">
    <property type="entry name" value="Caspase_cys_AS"/>
</dbReference>
<dbReference type="SMART" id="SM00115">
    <property type="entry name" value="CASc"/>
    <property type="match status" value="1"/>
</dbReference>
<protein>
    <recommendedName>
        <fullName evidence="11">Caspase-8</fullName>
    </recommendedName>
</protein>
<dbReference type="InterPro" id="IPR011600">
    <property type="entry name" value="Pept_C14_caspase"/>
</dbReference>
<evidence type="ECO:0000313" key="9">
    <source>
        <dbReference type="EMBL" id="KAJ8303749.1"/>
    </source>
</evidence>
<dbReference type="PROSITE" id="PS01121">
    <property type="entry name" value="CASPASE_HIS"/>
    <property type="match status" value="1"/>
</dbReference>
<dbReference type="InterPro" id="IPR016129">
    <property type="entry name" value="Caspase_his_AS"/>
</dbReference>
<dbReference type="PROSITE" id="PS01122">
    <property type="entry name" value="CASPASE_CYS"/>
    <property type="match status" value="1"/>
</dbReference>
<keyword evidence="10" id="KW-1185">Reference proteome</keyword>
<keyword evidence="2" id="KW-0645">Protease</keyword>
<accession>A0ABQ9EGG3</accession>
<dbReference type="PANTHER" id="PTHR47901:SF8">
    <property type="entry name" value="CASPASE-3"/>
    <property type="match status" value="1"/>
</dbReference>
<evidence type="ECO:0000313" key="10">
    <source>
        <dbReference type="Proteomes" id="UP001217089"/>
    </source>
</evidence>
<evidence type="ECO:0000256" key="1">
    <source>
        <dbReference type="ARBA" id="ARBA00010134"/>
    </source>
</evidence>
<dbReference type="InterPro" id="IPR001309">
    <property type="entry name" value="Pept_C14_p20"/>
</dbReference>
<name>A0ABQ9EGG3_TEGGR</name>
<reference evidence="9 10" key="1">
    <citation type="submission" date="2022-12" db="EMBL/GenBank/DDBJ databases">
        <title>Chromosome-level genome of Tegillarca granosa.</title>
        <authorList>
            <person name="Kim J."/>
        </authorList>
    </citation>
    <scope>NUCLEOTIDE SEQUENCE [LARGE SCALE GENOMIC DNA]</scope>
    <source>
        <strain evidence="9">Teg-2019</strain>
        <tissue evidence="9">Adductor muscle</tissue>
    </source>
</reference>
<dbReference type="EMBL" id="JARBDR010000908">
    <property type="protein sequence ID" value="KAJ8303749.1"/>
    <property type="molecule type" value="Genomic_DNA"/>
</dbReference>
<organism evidence="9 10">
    <name type="scientific">Tegillarca granosa</name>
    <name type="common">Malaysian cockle</name>
    <name type="synonym">Anadara granosa</name>
    <dbReference type="NCBI Taxonomy" id="220873"/>
    <lineage>
        <taxon>Eukaryota</taxon>
        <taxon>Metazoa</taxon>
        <taxon>Spiralia</taxon>
        <taxon>Lophotrochozoa</taxon>
        <taxon>Mollusca</taxon>
        <taxon>Bivalvia</taxon>
        <taxon>Autobranchia</taxon>
        <taxon>Pteriomorphia</taxon>
        <taxon>Arcoida</taxon>
        <taxon>Arcoidea</taxon>
        <taxon>Arcidae</taxon>
        <taxon>Tegillarca</taxon>
    </lineage>
</organism>
<dbReference type="Pfam" id="PF00656">
    <property type="entry name" value="Peptidase_C14"/>
    <property type="match status" value="1"/>
</dbReference>
<evidence type="ECO:0000256" key="6">
    <source>
        <dbReference type="ARBA" id="ARBA00023145"/>
    </source>
</evidence>
<evidence type="ECO:0000256" key="4">
    <source>
        <dbReference type="ARBA" id="ARBA00022801"/>
    </source>
</evidence>
<dbReference type="InterPro" id="IPR002398">
    <property type="entry name" value="Pept_C14"/>
</dbReference>